<protein>
    <submittedName>
        <fullName evidence="5">Putative periplasmic protein</fullName>
    </submittedName>
</protein>
<proteinExistence type="predicted"/>
<evidence type="ECO:0000313" key="5">
    <source>
        <dbReference type="EMBL" id="SFV60102.1"/>
    </source>
</evidence>
<keyword evidence="2" id="KW-0479">Metal-binding</keyword>
<dbReference type="GO" id="GO:0020037">
    <property type="term" value="F:heme binding"/>
    <property type="evidence" value="ECO:0007669"/>
    <property type="project" value="InterPro"/>
</dbReference>
<dbReference type="PROSITE" id="PS51007">
    <property type="entry name" value="CYTC"/>
    <property type="match status" value="1"/>
</dbReference>
<dbReference type="Gene3D" id="1.10.760.10">
    <property type="entry name" value="Cytochrome c-like domain"/>
    <property type="match status" value="1"/>
</dbReference>
<dbReference type="EMBL" id="FPHC01000057">
    <property type="protein sequence ID" value="SFV60102.1"/>
    <property type="molecule type" value="Genomic_DNA"/>
</dbReference>
<evidence type="ECO:0000256" key="1">
    <source>
        <dbReference type="ARBA" id="ARBA00022617"/>
    </source>
</evidence>
<dbReference type="AlphaFoldDB" id="A0A1W1C312"/>
<dbReference type="GO" id="GO:0009055">
    <property type="term" value="F:electron transfer activity"/>
    <property type="evidence" value="ECO:0007669"/>
    <property type="project" value="InterPro"/>
</dbReference>
<evidence type="ECO:0000256" key="3">
    <source>
        <dbReference type="ARBA" id="ARBA00023004"/>
    </source>
</evidence>
<dbReference type="SUPFAM" id="SSF46626">
    <property type="entry name" value="Cytochrome c"/>
    <property type="match status" value="1"/>
</dbReference>
<evidence type="ECO:0000259" key="4">
    <source>
        <dbReference type="PROSITE" id="PS51007"/>
    </source>
</evidence>
<evidence type="ECO:0000256" key="2">
    <source>
        <dbReference type="ARBA" id="ARBA00022723"/>
    </source>
</evidence>
<keyword evidence="1" id="KW-0349">Heme</keyword>
<dbReference type="InterPro" id="IPR009056">
    <property type="entry name" value="Cyt_c-like_dom"/>
</dbReference>
<name>A0A1W1C312_9ZZZZ</name>
<keyword evidence="3" id="KW-0408">Iron</keyword>
<dbReference type="GO" id="GO:0046872">
    <property type="term" value="F:metal ion binding"/>
    <property type="evidence" value="ECO:0007669"/>
    <property type="project" value="UniProtKB-KW"/>
</dbReference>
<dbReference type="Pfam" id="PF00034">
    <property type="entry name" value="Cytochrom_C"/>
    <property type="match status" value="1"/>
</dbReference>
<sequence>MRKLWLFFPIFIFGSEDFITDLEYGQMLYKNPRGISCASCHGARGEGKAIVSYLKKDKKRVTIYGSDIRQVSLAKLKSTVARNHPIMPKYYLTTEEVTAIYYYIQMINQEDTEE</sequence>
<organism evidence="5">
    <name type="scientific">hydrothermal vent metagenome</name>
    <dbReference type="NCBI Taxonomy" id="652676"/>
    <lineage>
        <taxon>unclassified sequences</taxon>
        <taxon>metagenomes</taxon>
        <taxon>ecological metagenomes</taxon>
    </lineage>
</organism>
<reference evidence="5" key="1">
    <citation type="submission" date="2016-10" db="EMBL/GenBank/DDBJ databases">
        <authorList>
            <person name="de Groot N.N."/>
        </authorList>
    </citation>
    <scope>NUCLEOTIDE SEQUENCE</scope>
</reference>
<gene>
    <name evidence="5" type="ORF">MNB_SV-6-799</name>
</gene>
<dbReference type="InterPro" id="IPR036909">
    <property type="entry name" value="Cyt_c-like_dom_sf"/>
</dbReference>
<accession>A0A1W1C312</accession>
<feature type="domain" description="Cytochrome c" evidence="4">
    <location>
        <begin position="20"/>
        <end position="108"/>
    </location>
</feature>